<dbReference type="AlphaFoldDB" id="G5SMR5"/>
<dbReference type="EMBL" id="AFFY01000007">
    <property type="protein sequence ID" value="EHH01503.1"/>
    <property type="molecule type" value="Genomic_DNA"/>
</dbReference>
<dbReference type="OrthoDB" id="9788481at2"/>
<dbReference type="PATRIC" id="fig|762968.3.peg.569"/>
<protein>
    <recommendedName>
        <fullName evidence="3">Adenylate kinase</fullName>
    </recommendedName>
</protein>
<dbReference type="InterPro" id="IPR027417">
    <property type="entry name" value="P-loop_NTPase"/>
</dbReference>
<comment type="caution">
    <text evidence="1">The sequence shown here is derived from an EMBL/GenBank/DDBJ whole genome shotgun (WGS) entry which is preliminary data.</text>
</comment>
<reference evidence="1 2" key="1">
    <citation type="submission" date="2011-03" db="EMBL/GenBank/DDBJ databases">
        <authorList>
            <person name="Weinstock G."/>
            <person name="Sodergren E."/>
            <person name="Clifton S."/>
            <person name="Fulton L."/>
            <person name="Fulton B."/>
            <person name="Courtney L."/>
            <person name="Fronick C."/>
            <person name="Harrison M."/>
            <person name="Strong C."/>
            <person name="Farmer C."/>
            <person name="Delahaunty K."/>
            <person name="Markovic C."/>
            <person name="Hall O."/>
            <person name="Minx P."/>
            <person name="Tomlinson C."/>
            <person name="Mitreva M."/>
            <person name="Hou S."/>
            <person name="Chen J."/>
            <person name="Wollam A."/>
            <person name="Pepin K.H."/>
            <person name="Johnson M."/>
            <person name="Bhonagiri V."/>
            <person name="Zhang X."/>
            <person name="Suruliraj S."/>
            <person name="Warren W."/>
            <person name="Chinwalla A."/>
            <person name="Mardis E.R."/>
            <person name="Wilson R.K."/>
        </authorList>
    </citation>
    <scope>NUCLEOTIDE SEQUENCE [LARGE SCALE GENOMIC DNA]</scope>
    <source>
        <strain evidence="1 2">YIT 11840</strain>
    </source>
</reference>
<accession>G5SMR5</accession>
<dbReference type="Gene3D" id="3.40.50.300">
    <property type="entry name" value="P-loop containing nucleotide triphosphate hydrolases"/>
    <property type="match status" value="1"/>
</dbReference>
<sequence>MVILITGATHCGKTLLAQRLLEKYKYPYLSIDLLKMGLIRSGCTSLSPEEDSVLTRYLWPILREIIKTALENQQNLIIEGAYIPSQWTKDFDSDQLKQICFCGLVMSPSYIENHFQDIKKHANAIEKRMNDDWYTQEYLIEENLNYLRICRKYGYRYILIDHAYPTDWDSLFQQASDNLIHWAASEKD</sequence>
<organism evidence="1 2">
    <name type="scientific">Paraprevotella clara YIT 11840</name>
    <dbReference type="NCBI Taxonomy" id="762968"/>
    <lineage>
        <taxon>Bacteria</taxon>
        <taxon>Pseudomonadati</taxon>
        <taxon>Bacteroidota</taxon>
        <taxon>Bacteroidia</taxon>
        <taxon>Bacteroidales</taxon>
        <taxon>Prevotellaceae</taxon>
        <taxon>Paraprevotella</taxon>
    </lineage>
</organism>
<evidence type="ECO:0008006" key="3">
    <source>
        <dbReference type="Google" id="ProtNLM"/>
    </source>
</evidence>
<keyword evidence="2" id="KW-1185">Reference proteome</keyword>
<dbReference type="GeneID" id="93556364"/>
<dbReference type="HOGENOM" id="CLU_133665_0_0_10"/>
<dbReference type="RefSeq" id="WP_008617734.1">
    <property type="nucleotide sequence ID" value="NZ_JH376583.1"/>
</dbReference>
<dbReference type="SUPFAM" id="SSF52540">
    <property type="entry name" value="P-loop containing nucleoside triphosphate hydrolases"/>
    <property type="match status" value="1"/>
</dbReference>
<proteinExistence type="predicted"/>
<dbReference type="eggNOG" id="COG0563">
    <property type="taxonomic scope" value="Bacteria"/>
</dbReference>
<name>G5SMR5_9BACT</name>
<gene>
    <name evidence="1" type="ORF">HMPREF9441_00641</name>
</gene>
<evidence type="ECO:0000313" key="1">
    <source>
        <dbReference type="EMBL" id="EHH01503.1"/>
    </source>
</evidence>
<dbReference type="STRING" id="762968.HMPREF9441_00641"/>
<evidence type="ECO:0000313" key="2">
    <source>
        <dbReference type="Proteomes" id="UP000003598"/>
    </source>
</evidence>
<dbReference type="Proteomes" id="UP000003598">
    <property type="component" value="Unassembled WGS sequence"/>
</dbReference>